<name>A0A0L0DKV4_THETB</name>
<dbReference type="GO" id="GO:0036064">
    <property type="term" value="C:ciliary basal body"/>
    <property type="evidence" value="ECO:0007669"/>
    <property type="project" value="TreeGrafter"/>
</dbReference>
<sequence length="764" mass="82660">MSLTPAFRFKLPHTVREGLVAIGKFDGRTPSLVFATSGGKVGVHAPHGPAGGTEVSFLAVNLTLTALATGPLVSDGRDVLVMGTETLLLMYDVQENADVLYKEVEDGVFSLVIGLPPGAAADGAGAPRSPLVYVGGNCSLQGFDVEGKEQYWTVTGDNVTALEMCDVEGDGIPELLVGSEDYEIRIYKDDEVISEITESAEIVALTAMHEFVYAFALRDRHPPTAQVAFDLDMDGVAEIVTGFADGTLQVRRQDTGKLMYVEKMDDGIAALLVADYRCEGKDQLVVVCVNGAIRGYRAEDVHGEGAATLAALRGDAPLDEPPTRPDANAHLGFADTVDGDDGAKAASADASMSPRPSPTPLAPHELSSHKISAARATAILGKDPLQEKLDALLEEKHRLSHQLQTTSSNTARFKSADATPDEELVPTNTRVDITLVPNYSTNSVDLVVETSNETVLAAVTLTADHLFEQQSMLVHPDEALSSVRVAIIPQKDTEQYVDVTSLVGYRGASFFQVFSDRIRFPRFAAYLPVDKAAVQIPNEGIVVRIAERASQLYVWLRSRFLFNGLNVEASGMDIALSSLRDGHIVGIQFFEDRGLLHLKSHSIEFLGELVQDLADFLHLDHVDSQAEFPSLMAAFSSTLTQVKAFHSTRQKLSTDMAETANLAKTLVVKAEDARILGDMHAMKQHYSALAALNRDLLTEFTKRKNNHSALLEKLRDVHRMIQRAARLRRGEPAKRVIAACRKALADSNMPALIHAICSGGAAET</sequence>
<dbReference type="OrthoDB" id="2120021at2759"/>
<dbReference type="Pfam" id="PF14783">
    <property type="entry name" value="BBS2_Mid"/>
    <property type="match status" value="1"/>
</dbReference>
<dbReference type="STRING" id="461836.A0A0L0DKV4"/>
<dbReference type="InterPro" id="IPR029333">
    <property type="entry name" value="BBS2_GAE_dom"/>
</dbReference>
<dbReference type="InterPro" id="IPR029430">
    <property type="entry name" value="BBS2_N"/>
</dbReference>
<evidence type="ECO:0000259" key="10">
    <source>
        <dbReference type="Pfam" id="PF14783"/>
    </source>
</evidence>
<evidence type="ECO:0000256" key="5">
    <source>
        <dbReference type="ARBA" id="ARBA00023212"/>
    </source>
</evidence>
<dbReference type="PANTHER" id="PTHR32465:SF0">
    <property type="entry name" value="BARDET-BIEDL SYNDROME 2 PROTEIN"/>
    <property type="match status" value="1"/>
</dbReference>
<dbReference type="GO" id="GO:0031514">
    <property type="term" value="C:motile cilium"/>
    <property type="evidence" value="ECO:0007669"/>
    <property type="project" value="TreeGrafter"/>
</dbReference>
<dbReference type="InterPro" id="IPR029429">
    <property type="entry name" value="BBS2_Mid"/>
</dbReference>
<protein>
    <submittedName>
        <fullName evidence="13">Bardet-Biedl syndrome 2 protein</fullName>
    </submittedName>
</protein>
<evidence type="ECO:0000256" key="4">
    <source>
        <dbReference type="ARBA" id="ARBA00023069"/>
    </source>
</evidence>
<dbReference type="PIRSF" id="PIRSF013684">
    <property type="entry name" value="BBS2"/>
    <property type="match status" value="1"/>
</dbReference>
<evidence type="ECO:0000313" key="14">
    <source>
        <dbReference type="Proteomes" id="UP000054408"/>
    </source>
</evidence>
<dbReference type="InterPro" id="IPR055380">
    <property type="entry name" value="BBS2_hp_dom"/>
</dbReference>
<keyword evidence="4" id="KW-0969">Cilium</keyword>
<evidence type="ECO:0000256" key="7">
    <source>
        <dbReference type="SAM" id="MobiDB-lite"/>
    </source>
</evidence>
<dbReference type="Pfam" id="PF14782">
    <property type="entry name" value="BBS2_GAE"/>
    <property type="match status" value="1"/>
</dbReference>
<accession>A0A0L0DKV4</accession>
<evidence type="ECO:0000259" key="11">
    <source>
        <dbReference type="Pfam" id="PF23350"/>
    </source>
</evidence>
<dbReference type="Pfam" id="PF23350">
    <property type="entry name" value="BBS2_pf"/>
    <property type="match status" value="1"/>
</dbReference>
<dbReference type="SUPFAM" id="SSF50998">
    <property type="entry name" value="Quinoprotein alcohol dehydrogenase-like"/>
    <property type="match status" value="1"/>
</dbReference>
<dbReference type="Proteomes" id="UP000054408">
    <property type="component" value="Unassembled WGS sequence"/>
</dbReference>
<dbReference type="EMBL" id="GL349477">
    <property type="protein sequence ID" value="KNC53004.1"/>
    <property type="molecule type" value="Genomic_DNA"/>
</dbReference>
<dbReference type="Pfam" id="PF14781">
    <property type="entry name" value="BBS2_N"/>
    <property type="match status" value="1"/>
</dbReference>
<dbReference type="AlphaFoldDB" id="A0A0L0DKV4"/>
<dbReference type="OMA" id="MSDGANC"/>
<feature type="domain" description="BBS2 GAE" evidence="9">
    <location>
        <begin position="438"/>
        <end position="523"/>
    </location>
</feature>
<dbReference type="GO" id="GO:0016020">
    <property type="term" value="C:membrane"/>
    <property type="evidence" value="ECO:0007669"/>
    <property type="project" value="TreeGrafter"/>
</dbReference>
<dbReference type="GO" id="GO:1905515">
    <property type="term" value="P:non-motile cilium assembly"/>
    <property type="evidence" value="ECO:0007669"/>
    <property type="project" value="InterPro"/>
</dbReference>
<dbReference type="InterPro" id="IPR016616">
    <property type="entry name" value="Bardet-Biedl_syndrome_2_prot"/>
</dbReference>
<evidence type="ECO:0000259" key="8">
    <source>
        <dbReference type="Pfam" id="PF14781"/>
    </source>
</evidence>
<keyword evidence="6" id="KW-0966">Cell projection</keyword>
<evidence type="ECO:0000256" key="6">
    <source>
        <dbReference type="ARBA" id="ARBA00023273"/>
    </source>
</evidence>
<comment type="subcellular location">
    <subcellularLocation>
        <location evidence="1">Cell projection</location>
        <location evidence="1">Cilium</location>
    </subcellularLocation>
    <subcellularLocation>
        <location evidence="2">Cytoplasm</location>
        <location evidence="2">Cytoskeleton</location>
    </subcellularLocation>
</comment>
<dbReference type="PANTHER" id="PTHR32465">
    <property type="entry name" value="BARDET-BIEDL SYNDROME 2 PROTEIN"/>
    <property type="match status" value="1"/>
</dbReference>
<feature type="domain" description="Ciliary BBSome complex subunit 2 middle region" evidence="10">
    <location>
        <begin position="161"/>
        <end position="218"/>
    </location>
</feature>
<dbReference type="eggNOG" id="ENOG502QPWU">
    <property type="taxonomic scope" value="Eukaryota"/>
</dbReference>
<dbReference type="InterPro" id="IPR011047">
    <property type="entry name" value="Quinoprotein_ADH-like_sf"/>
</dbReference>
<evidence type="ECO:0000256" key="3">
    <source>
        <dbReference type="ARBA" id="ARBA00022490"/>
    </source>
</evidence>
<evidence type="ECO:0000259" key="9">
    <source>
        <dbReference type="Pfam" id="PF14782"/>
    </source>
</evidence>
<feature type="region of interest" description="Disordered" evidence="7">
    <location>
        <begin position="315"/>
        <end position="366"/>
    </location>
</feature>
<dbReference type="GO" id="GO:0034464">
    <property type="term" value="C:BBSome"/>
    <property type="evidence" value="ECO:0007669"/>
    <property type="project" value="InterPro"/>
</dbReference>
<dbReference type="GeneID" id="25567693"/>
<gene>
    <name evidence="13" type="ORF">AMSG_09181</name>
</gene>
<feature type="domain" description="BBS2 platform" evidence="11">
    <location>
        <begin position="528"/>
        <end position="617"/>
    </location>
</feature>
<dbReference type="InterPro" id="IPR055379">
    <property type="entry name" value="BBS2_pf_dom"/>
</dbReference>
<keyword evidence="3" id="KW-0963">Cytoplasm</keyword>
<dbReference type="Pfam" id="PF23353">
    <property type="entry name" value="BBS2_hp"/>
    <property type="match status" value="1"/>
</dbReference>
<reference evidence="13 14" key="1">
    <citation type="submission" date="2010-05" db="EMBL/GenBank/DDBJ databases">
        <title>The Genome Sequence of Thecamonas trahens ATCC 50062.</title>
        <authorList>
            <consortium name="The Broad Institute Genome Sequencing Platform"/>
            <person name="Russ C."/>
            <person name="Cuomo C."/>
            <person name="Shea T."/>
            <person name="Young S.K."/>
            <person name="Zeng Q."/>
            <person name="Koehrsen M."/>
            <person name="Haas B."/>
            <person name="Borodovsky M."/>
            <person name="Guigo R."/>
            <person name="Alvarado L."/>
            <person name="Berlin A."/>
            <person name="Bochicchio J."/>
            <person name="Borenstein D."/>
            <person name="Chapman S."/>
            <person name="Chen Z."/>
            <person name="Freedman E."/>
            <person name="Gellesch M."/>
            <person name="Goldberg J."/>
            <person name="Griggs A."/>
            <person name="Gujja S."/>
            <person name="Heilman E."/>
            <person name="Heiman D."/>
            <person name="Hepburn T."/>
            <person name="Howarth C."/>
            <person name="Jen D."/>
            <person name="Larson L."/>
            <person name="Mehta T."/>
            <person name="Park D."/>
            <person name="Pearson M."/>
            <person name="Roberts A."/>
            <person name="Saif S."/>
            <person name="Shenoy N."/>
            <person name="Sisk P."/>
            <person name="Stolte C."/>
            <person name="Sykes S."/>
            <person name="Thomson T."/>
            <person name="Walk T."/>
            <person name="White J."/>
            <person name="Yandava C."/>
            <person name="Burger G."/>
            <person name="Gray M.W."/>
            <person name="Holland P.W.H."/>
            <person name="King N."/>
            <person name="Lang F.B.F."/>
            <person name="Roger A.J."/>
            <person name="Ruiz-Trillo I."/>
            <person name="Lander E."/>
            <person name="Nusbaum C."/>
        </authorList>
    </citation>
    <scope>NUCLEOTIDE SEQUENCE [LARGE SCALE GENOMIC DNA]</scope>
    <source>
        <strain evidence="13 14">ATCC 50062</strain>
    </source>
</reference>
<feature type="domain" description="Ciliary BBSome complex subunit 2 N-terminal" evidence="8">
    <location>
        <begin position="21"/>
        <end position="114"/>
    </location>
</feature>
<keyword evidence="14" id="KW-1185">Reference proteome</keyword>
<dbReference type="RefSeq" id="XP_013754891.1">
    <property type="nucleotide sequence ID" value="XM_013899437.1"/>
</dbReference>
<evidence type="ECO:0000259" key="12">
    <source>
        <dbReference type="Pfam" id="PF23353"/>
    </source>
</evidence>
<feature type="domain" description="BBS2 hairpin" evidence="12">
    <location>
        <begin position="629"/>
        <end position="726"/>
    </location>
</feature>
<keyword evidence="5" id="KW-0206">Cytoskeleton</keyword>
<organism evidence="13 14">
    <name type="scientific">Thecamonas trahens ATCC 50062</name>
    <dbReference type="NCBI Taxonomy" id="461836"/>
    <lineage>
        <taxon>Eukaryota</taxon>
        <taxon>Apusozoa</taxon>
        <taxon>Apusomonadida</taxon>
        <taxon>Apusomonadidae</taxon>
        <taxon>Thecamonas</taxon>
    </lineage>
</organism>
<evidence type="ECO:0000313" key="13">
    <source>
        <dbReference type="EMBL" id="KNC53004.1"/>
    </source>
</evidence>
<evidence type="ECO:0000256" key="2">
    <source>
        <dbReference type="ARBA" id="ARBA00004245"/>
    </source>
</evidence>
<evidence type="ECO:0000256" key="1">
    <source>
        <dbReference type="ARBA" id="ARBA00004138"/>
    </source>
</evidence>
<proteinExistence type="predicted"/>